<dbReference type="AlphaFoldDB" id="A0A2M9Q6B9"/>
<comment type="caution">
    <text evidence="8">The sequence shown here is derived from an EMBL/GenBank/DDBJ whole genome shotgun (WGS) entry which is preliminary data.</text>
</comment>
<organism evidence="8 9">
    <name type="scientific">Lysinibacillus xylanilyticus</name>
    <dbReference type="NCBI Taxonomy" id="582475"/>
    <lineage>
        <taxon>Bacteria</taxon>
        <taxon>Bacillati</taxon>
        <taxon>Bacillota</taxon>
        <taxon>Bacilli</taxon>
        <taxon>Bacillales</taxon>
        <taxon>Bacillaceae</taxon>
        <taxon>Lysinibacillus</taxon>
    </lineage>
</organism>
<sequence>MLKTNKMMKLIFLPIVFFFIFFLVVPLLYMFWRSLKKGNAITIQNYVEALQNVEIRDAFLNSFHVSLVAALITTILAFLLAYAVHFTMMNRFTKKLVQVGITLPMLLPTITYGFVLIYTFGNQGIITKIFGQPLFTIYGFNGLLIGYVLYTLPVAFILMQNSMQYIDKRFLLVSMLMHDRPLRRFYHTVFRPMLGTIGGAFILSFVLSFTDYGIPASVGGGYKVIATELYQAMLGAIVHFERGAVISILMLVPAVLGVVMLTILERFNFQYKQVSKSDLIVHRFRDLMFTIFSFVCIGAVFIMFLTIFIVPFTKGYPYDFGFTLEHVKNVLAEQGLKTVYMNSLIVAVLTAVLGVVVAFVSALLNVRTPLKGRKSIDLASMITNTVPGMVLGLSYLFFFNGSTLKGTFLIIIACNIVHFFTTPYLMAKNSLQKMDPTWEVTAELLKDSWLKTVIRIILPNIRPTIYQMFSYYFLNAMVTVSGVIFLVTTKTMLVSTRIKELQHFAKYTDIFVLSIFILCTNLIVKLGCDYIATPKEKTKEHKDEKINSNDVRYS</sequence>
<dbReference type="SUPFAM" id="SSF161098">
    <property type="entry name" value="MetI-like"/>
    <property type="match status" value="2"/>
</dbReference>
<accession>A0A2M9Q6B9</accession>
<feature type="transmembrane region" description="Helical" evidence="6">
    <location>
        <begin position="63"/>
        <end position="84"/>
    </location>
</feature>
<evidence type="ECO:0000256" key="3">
    <source>
        <dbReference type="ARBA" id="ARBA00022692"/>
    </source>
</evidence>
<dbReference type="GO" id="GO:0055085">
    <property type="term" value="P:transmembrane transport"/>
    <property type="evidence" value="ECO:0007669"/>
    <property type="project" value="InterPro"/>
</dbReference>
<feature type="transmembrane region" description="Helical" evidence="6">
    <location>
        <begin position="287"/>
        <end position="310"/>
    </location>
</feature>
<feature type="transmembrane region" description="Helical" evidence="6">
    <location>
        <begin position="244"/>
        <end position="267"/>
    </location>
</feature>
<keyword evidence="2 6" id="KW-0813">Transport</keyword>
<comment type="similarity">
    <text evidence="6">Belongs to the binding-protein-dependent transport system permease family.</text>
</comment>
<evidence type="ECO:0000256" key="1">
    <source>
        <dbReference type="ARBA" id="ARBA00004141"/>
    </source>
</evidence>
<dbReference type="PANTHER" id="PTHR43496:SF1">
    <property type="entry name" value="POLYGALACTURONAN_RHAMNOGALACTURONAN TRANSPORT SYSTEM PERMEASE PROTEIN YTEP"/>
    <property type="match status" value="1"/>
</dbReference>
<dbReference type="InterPro" id="IPR035906">
    <property type="entry name" value="MetI-like_sf"/>
</dbReference>
<evidence type="ECO:0000256" key="2">
    <source>
        <dbReference type="ARBA" id="ARBA00022448"/>
    </source>
</evidence>
<feature type="domain" description="ABC transmembrane type-1" evidence="7">
    <location>
        <begin position="340"/>
        <end position="528"/>
    </location>
</feature>
<feature type="transmembrane region" description="Helical" evidence="6">
    <location>
        <begin position="344"/>
        <end position="366"/>
    </location>
</feature>
<feature type="transmembrane region" description="Helical" evidence="6">
    <location>
        <begin position="469"/>
        <end position="490"/>
    </location>
</feature>
<dbReference type="RefSeq" id="WP_100543184.1">
    <property type="nucleotide sequence ID" value="NZ_PHQY01000593.1"/>
</dbReference>
<dbReference type="CDD" id="cd06261">
    <property type="entry name" value="TM_PBP2"/>
    <property type="match status" value="2"/>
</dbReference>
<feature type="transmembrane region" description="Helical" evidence="6">
    <location>
        <begin position="510"/>
        <end position="532"/>
    </location>
</feature>
<keyword evidence="3 6" id="KW-0812">Transmembrane</keyword>
<evidence type="ECO:0000256" key="4">
    <source>
        <dbReference type="ARBA" id="ARBA00022989"/>
    </source>
</evidence>
<dbReference type="GO" id="GO:0005886">
    <property type="term" value="C:plasma membrane"/>
    <property type="evidence" value="ECO:0007669"/>
    <property type="project" value="UniProtKB-SubCell"/>
</dbReference>
<feature type="transmembrane region" description="Helical" evidence="6">
    <location>
        <begin position="96"/>
        <end position="118"/>
    </location>
</feature>
<dbReference type="Pfam" id="PF00528">
    <property type="entry name" value="BPD_transp_1"/>
    <property type="match status" value="2"/>
</dbReference>
<feature type="transmembrane region" description="Helical" evidence="6">
    <location>
        <begin position="378"/>
        <end position="398"/>
    </location>
</feature>
<evidence type="ECO:0000313" key="9">
    <source>
        <dbReference type="Proteomes" id="UP000232101"/>
    </source>
</evidence>
<evidence type="ECO:0000256" key="5">
    <source>
        <dbReference type="ARBA" id="ARBA00023136"/>
    </source>
</evidence>
<dbReference type="Gene3D" id="1.10.3720.10">
    <property type="entry name" value="MetI-like"/>
    <property type="match status" value="2"/>
</dbReference>
<feature type="transmembrane region" description="Helical" evidence="6">
    <location>
        <begin position="404"/>
        <end position="426"/>
    </location>
</feature>
<dbReference type="Proteomes" id="UP000232101">
    <property type="component" value="Unassembled WGS sequence"/>
</dbReference>
<keyword evidence="5 6" id="KW-0472">Membrane</keyword>
<feature type="transmembrane region" description="Helical" evidence="6">
    <location>
        <begin position="12"/>
        <end position="32"/>
    </location>
</feature>
<comment type="subcellular location">
    <subcellularLocation>
        <location evidence="6">Cell membrane</location>
        <topology evidence="6">Multi-pass membrane protein</topology>
    </subcellularLocation>
    <subcellularLocation>
        <location evidence="1">Membrane</location>
        <topology evidence="1">Multi-pass membrane protein</topology>
    </subcellularLocation>
</comment>
<reference evidence="8 9" key="1">
    <citation type="submission" date="2017-11" db="EMBL/GenBank/DDBJ databases">
        <title>Bacterial isolate from king chilli rhizosphere.</title>
        <authorList>
            <person name="Takhelmayum P."/>
            <person name="Sarangthem I."/>
        </authorList>
    </citation>
    <scope>NUCLEOTIDE SEQUENCE [LARGE SCALE GENOMIC DNA]</scope>
    <source>
        <strain evidence="9">t26</strain>
    </source>
</reference>
<evidence type="ECO:0000259" key="7">
    <source>
        <dbReference type="PROSITE" id="PS50928"/>
    </source>
</evidence>
<name>A0A2M9Q6B9_9BACI</name>
<feature type="transmembrane region" description="Helical" evidence="6">
    <location>
        <begin position="138"/>
        <end position="159"/>
    </location>
</feature>
<dbReference type="PROSITE" id="PS50928">
    <property type="entry name" value="ABC_TM1"/>
    <property type="match status" value="2"/>
</dbReference>
<proteinExistence type="inferred from homology"/>
<evidence type="ECO:0000256" key="6">
    <source>
        <dbReference type="RuleBase" id="RU363032"/>
    </source>
</evidence>
<keyword evidence="4 6" id="KW-1133">Transmembrane helix</keyword>
<dbReference type="EMBL" id="PHQY01000593">
    <property type="protein sequence ID" value="PJO43613.1"/>
    <property type="molecule type" value="Genomic_DNA"/>
</dbReference>
<protein>
    <submittedName>
        <fullName evidence="8">Iron ABC transporter permease</fullName>
    </submittedName>
</protein>
<evidence type="ECO:0000313" key="8">
    <source>
        <dbReference type="EMBL" id="PJO43613.1"/>
    </source>
</evidence>
<feature type="domain" description="ABC transmembrane type-1" evidence="7">
    <location>
        <begin position="59"/>
        <end position="261"/>
    </location>
</feature>
<dbReference type="InterPro" id="IPR000515">
    <property type="entry name" value="MetI-like"/>
</dbReference>
<gene>
    <name evidence="8" type="ORF">CWD94_11420</name>
</gene>
<dbReference type="PANTHER" id="PTHR43496">
    <property type="entry name" value="PROTEIN LPLB"/>
    <property type="match status" value="1"/>
</dbReference>
<feature type="transmembrane region" description="Helical" evidence="6">
    <location>
        <begin position="185"/>
        <end position="207"/>
    </location>
</feature>